<comment type="caution">
    <text evidence="10">The sequence shown here is derived from an EMBL/GenBank/DDBJ whole genome shotgun (WGS) entry which is preliminary data.</text>
</comment>
<protein>
    <recommendedName>
        <fullName evidence="8">Glutamate 5-kinase</fullName>
        <ecNumber evidence="8">2.7.2.11</ecNumber>
    </recommendedName>
    <alternativeName>
        <fullName evidence="8">Gamma-glutamyl kinase</fullName>
        <shortName evidence="8">GK</shortName>
    </alternativeName>
</protein>
<accession>A0ABW4HSH5</accession>
<comment type="pathway">
    <text evidence="8">Amino-acid biosynthesis; L-proline biosynthesis; L-glutamate 5-semialdehyde from L-glutamate: step 1/2.</text>
</comment>
<evidence type="ECO:0000313" key="11">
    <source>
        <dbReference type="Proteomes" id="UP001597221"/>
    </source>
</evidence>
<dbReference type="Pfam" id="PF00696">
    <property type="entry name" value="AA_kinase"/>
    <property type="match status" value="1"/>
</dbReference>
<dbReference type="InterPro" id="IPR019797">
    <property type="entry name" value="Glutamate_5-kinase_CS"/>
</dbReference>
<dbReference type="GO" id="GO:0004349">
    <property type="term" value="F:glutamate 5-kinase activity"/>
    <property type="evidence" value="ECO:0007669"/>
    <property type="project" value="UniProtKB-EC"/>
</dbReference>
<dbReference type="EC" id="2.7.2.11" evidence="8"/>
<feature type="binding site" evidence="8">
    <location>
        <begin position="210"/>
        <end position="216"/>
    </location>
    <ligand>
        <name>ATP</name>
        <dbReference type="ChEBI" id="CHEBI:30616"/>
    </ligand>
</feature>
<keyword evidence="5 8" id="KW-0547">Nucleotide-binding</keyword>
<keyword evidence="6 8" id="KW-0418">Kinase</keyword>
<feature type="binding site" evidence="8">
    <location>
        <position position="148"/>
    </location>
    <ligand>
        <name>substrate</name>
    </ligand>
</feature>
<reference evidence="11" key="1">
    <citation type="journal article" date="2019" name="Int. J. Syst. Evol. Microbiol.">
        <title>The Global Catalogue of Microorganisms (GCM) 10K type strain sequencing project: providing services to taxonomists for standard genome sequencing and annotation.</title>
        <authorList>
            <consortium name="The Broad Institute Genomics Platform"/>
            <consortium name="The Broad Institute Genome Sequencing Center for Infectious Disease"/>
            <person name="Wu L."/>
            <person name="Ma J."/>
        </authorList>
    </citation>
    <scope>NUCLEOTIDE SEQUENCE [LARGE SCALE GENOMIC DNA]</scope>
    <source>
        <strain evidence="11">CGMCC 1.12376</strain>
    </source>
</reference>
<dbReference type="PANTHER" id="PTHR43654:SF1">
    <property type="entry name" value="ISOPENTENYL PHOSPHATE KINASE"/>
    <property type="match status" value="1"/>
</dbReference>
<dbReference type="PANTHER" id="PTHR43654">
    <property type="entry name" value="GLUTAMATE 5-KINASE"/>
    <property type="match status" value="1"/>
</dbReference>
<dbReference type="RefSeq" id="WP_251516414.1">
    <property type="nucleotide sequence ID" value="NZ_JAMBON010000035.1"/>
</dbReference>
<keyword evidence="7 8" id="KW-0067">ATP-binding</keyword>
<dbReference type="InterPro" id="IPR036393">
    <property type="entry name" value="AceGlu_kinase-like_sf"/>
</dbReference>
<evidence type="ECO:0000256" key="4">
    <source>
        <dbReference type="ARBA" id="ARBA00022679"/>
    </source>
</evidence>
<organism evidence="10 11">
    <name type="scientific">Oceanobacillus luteolus</name>
    <dbReference type="NCBI Taxonomy" id="1274358"/>
    <lineage>
        <taxon>Bacteria</taxon>
        <taxon>Bacillati</taxon>
        <taxon>Bacillota</taxon>
        <taxon>Bacilli</taxon>
        <taxon>Bacillales</taxon>
        <taxon>Bacillaceae</taxon>
        <taxon>Oceanobacillus</taxon>
    </lineage>
</organism>
<feature type="binding site" evidence="8">
    <location>
        <position position="9"/>
    </location>
    <ligand>
        <name>ATP</name>
        <dbReference type="ChEBI" id="CHEBI:30616"/>
    </ligand>
</feature>
<dbReference type="InterPro" id="IPR015947">
    <property type="entry name" value="PUA-like_sf"/>
</dbReference>
<dbReference type="PROSITE" id="PS00902">
    <property type="entry name" value="GLUTAMATE_5_KINASE"/>
    <property type="match status" value="1"/>
</dbReference>
<dbReference type="Gene3D" id="3.40.1160.10">
    <property type="entry name" value="Acetylglutamate kinase-like"/>
    <property type="match status" value="1"/>
</dbReference>
<dbReference type="PIRSF" id="PIRSF000729">
    <property type="entry name" value="GK"/>
    <property type="match status" value="1"/>
</dbReference>
<dbReference type="InterPro" id="IPR005715">
    <property type="entry name" value="Glu_5kinase/COase_Synthase"/>
</dbReference>
<evidence type="ECO:0000256" key="8">
    <source>
        <dbReference type="HAMAP-Rule" id="MF_00456"/>
    </source>
</evidence>
<dbReference type="Pfam" id="PF01472">
    <property type="entry name" value="PUA"/>
    <property type="match status" value="1"/>
</dbReference>
<comment type="subcellular location">
    <subcellularLocation>
        <location evidence="8">Cytoplasm</location>
    </subcellularLocation>
</comment>
<dbReference type="Proteomes" id="UP001597221">
    <property type="component" value="Unassembled WGS sequence"/>
</dbReference>
<dbReference type="SMART" id="SM00359">
    <property type="entry name" value="PUA"/>
    <property type="match status" value="1"/>
</dbReference>
<evidence type="ECO:0000256" key="5">
    <source>
        <dbReference type="ARBA" id="ARBA00022741"/>
    </source>
</evidence>
<dbReference type="InterPro" id="IPR001057">
    <property type="entry name" value="Glu/AcGlu_kinase"/>
</dbReference>
<dbReference type="NCBIfam" id="TIGR01027">
    <property type="entry name" value="proB"/>
    <property type="match status" value="1"/>
</dbReference>
<feature type="binding site" evidence="8">
    <location>
        <begin position="168"/>
        <end position="169"/>
    </location>
    <ligand>
        <name>ATP</name>
        <dbReference type="ChEBI" id="CHEBI:30616"/>
    </ligand>
</feature>
<comment type="catalytic activity">
    <reaction evidence="8">
        <text>L-glutamate + ATP = L-glutamyl 5-phosphate + ADP</text>
        <dbReference type="Rhea" id="RHEA:14877"/>
        <dbReference type="ChEBI" id="CHEBI:29985"/>
        <dbReference type="ChEBI" id="CHEBI:30616"/>
        <dbReference type="ChEBI" id="CHEBI:58274"/>
        <dbReference type="ChEBI" id="CHEBI:456216"/>
        <dbReference type="EC" id="2.7.2.11"/>
    </reaction>
</comment>
<keyword evidence="2 8" id="KW-0028">Amino-acid biosynthesis</keyword>
<evidence type="ECO:0000256" key="3">
    <source>
        <dbReference type="ARBA" id="ARBA00022650"/>
    </source>
</evidence>
<dbReference type="InterPro" id="IPR036974">
    <property type="entry name" value="PUA_sf"/>
</dbReference>
<evidence type="ECO:0000256" key="2">
    <source>
        <dbReference type="ARBA" id="ARBA00022605"/>
    </source>
</evidence>
<evidence type="ECO:0000256" key="6">
    <source>
        <dbReference type="ARBA" id="ARBA00022777"/>
    </source>
</evidence>
<dbReference type="PRINTS" id="PR00474">
    <property type="entry name" value="GLU5KINASE"/>
</dbReference>
<dbReference type="SUPFAM" id="SSF88697">
    <property type="entry name" value="PUA domain-like"/>
    <property type="match status" value="1"/>
</dbReference>
<keyword evidence="3 8" id="KW-0641">Proline biosynthesis</keyword>
<keyword evidence="11" id="KW-1185">Reference proteome</keyword>
<proteinExistence type="inferred from homology"/>
<comment type="function">
    <text evidence="8">Catalyzes the transfer of a phosphate group to glutamate to form L-glutamate 5-phosphate.</text>
</comment>
<dbReference type="CDD" id="cd04242">
    <property type="entry name" value="AAK_G5K_ProB"/>
    <property type="match status" value="1"/>
</dbReference>
<dbReference type="EMBL" id="JBHUDE010000045">
    <property type="protein sequence ID" value="MFD1607982.1"/>
    <property type="molecule type" value="Genomic_DNA"/>
</dbReference>
<evidence type="ECO:0000256" key="1">
    <source>
        <dbReference type="ARBA" id="ARBA00022490"/>
    </source>
</evidence>
<feature type="binding site" evidence="8">
    <location>
        <position position="136"/>
    </location>
    <ligand>
        <name>substrate</name>
    </ligand>
</feature>
<feature type="binding site" evidence="8">
    <location>
        <position position="49"/>
    </location>
    <ligand>
        <name>substrate</name>
    </ligand>
</feature>
<dbReference type="InterPro" id="IPR001048">
    <property type="entry name" value="Asp/Glu/Uridylate_kinase"/>
</dbReference>
<gene>
    <name evidence="8 10" type="primary">proB</name>
    <name evidence="10" type="ORF">ACFSBH_09975</name>
</gene>
<evidence type="ECO:0000259" key="9">
    <source>
        <dbReference type="SMART" id="SM00359"/>
    </source>
</evidence>
<evidence type="ECO:0000313" key="10">
    <source>
        <dbReference type="EMBL" id="MFD1607982.1"/>
    </source>
</evidence>
<dbReference type="PROSITE" id="PS50890">
    <property type="entry name" value="PUA"/>
    <property type="match status" value="1"/>
</dbReference>
<sequence length="373" mass="40280">MQKQRIVVKIGSSSLTNEKGEIDQEKLGNHVDALAMLRKANHEVILVTSGAVAAGFRGLGYSSRPVTLKGRQAAAAIGQSLLIQSYLEKLSAYDITAALLLLTRDDFSNRERYRNAYATITELLDRGILPIINENDTVSIAELTFGDNDMLSALVSGFIHADQLIILTDINGIYSGNPKTDPSAYKYEFIQKISNEMIQAADSGGSKVGTGGMKSKLMAAKTATSLGIPVFIGHGKGPDKLIQALEGNGDGTYIASHSKVPINTRKQWIALHSESTGKIYIDQGAEEAISQRGSSLLSAGVIKSSGTFEKGDVVEVYGIHDLLGKGEVSCSSVELNKEIKRYLERDINEITPSIEVIHRDGWVSKHKMGEVLS</sequence>
<evidence type="ECO:0000256" key="7">
    <source>
        <dbReference type="ARBA" id="ARBA00022840"/>
    </source>
</evidence>
<dbReference type="InterPro" id="IPR041739">
    <property type="entry name" value="G5K_ProB"/>
</dbReference>
<dbReference type="InterPro" id="IPR011529">
    <property type="entry name" value="Glu_5kinase"/>
</dbReference>
<name>A0ABW4HSH5_9BACI</name>
<dbReference type="SUPFAM" id="SSF53633">
    <property type="entry name" value="Carbamate kinase-like"/>
    <property type="match status" value="1"/>
</dbReference>
<keyword evidence="1 8" id="KW-0963">Cytoplasm</keyword>
<dbReference type="Gene3D" id="2.30.130.10">
    <property type="entry name" value="PUA domain"/>
    <property type="match status" value="1"/>
</dbReference>
<dbReference type="InterPro" id="IPR002478">
    <property type="entry name" value="PUA"/>
</dbReference>
<dbReference type="CDD" id="cd21157">
    <property type="entry name" value="PUA_G5K"/>
    <property type="match status" value="1"/>
</dbReference>
<dbReference type="HAMAP" id="MF_00456">
    <property type="entry name" value="ProB"/>
    <property type="match status" value="1"/>
</dbReference>
<comment type="similarity">
    <text evidence="8">Belongs to the glutamate 5-kinase family.</text>
</comment>
<keyword evidence="4 8" id="KW-0808">Transferase</keyword>
<feature type="domain" description="PUA" evidence="9">
    <location>
        <begin position="277"/>
        <end position="349"/>
    </location>
</feature>